<evidence type="ECO:0000256" key="1">
    <source>
        <dbReference type="ARBA" id="ARBA00004651"/>
    </source>
</evidence>
<dbReference type="PANTHER" id="PTHR30294:SF47">
    <property type="entry name" value="INNER MEMBRANE TRANSPORT PERMEASE YHHJ"/>
    <property type="match status" value="1"/>
</dbReference>
<evidence type="ECO:0000256" key="2">
    <source>
        <dbReference type="ARBA" id="ARBA00022475"/>
    </source>
</evidence>
<dbReference type="OrthoDB" id="9803577at2"/>
<dbReference type="Gene3D" id="3.40.1710.10">
    <property type="entry name" value="abc type-2 transporter like domain"/>
    <property type="match status" value="1"/>
</dbReference>
<dbReference type="GO" id="GO:0140359">
    <property type="term" value="F:ABC-type transporter activity"/>
    <property type="evidence" value="ECO:0007669"/>
    <property type="project" value="InterPro"/>
</dbReference>
<evidence type="ECO:0000313" key="6">
    <source>
        <dbReference type="EMBL" id="ARN22019.1"/>
    </source>
</evidence>
<dbReference type="EMBL" id="CP015118">
    <property type="protein sequence ID" value="ARN22019.1"/>
    <property type="molecule type" value="Genomic_DNA"/>
</dbReference>
<keyword evidence="5" id="KW-0472">Membrane</keyword>
<evidence type="ECO:0000256" key="4">
    <source>
        <dbReference type="ARBA" id="ARBA00022989"/>
    </source>
</evidence>
<dbReference type="InterPro" id="IPR051449">
    <property type="entry name" value="ABC-2_transporter_component"/>
</dbReference>
<comment type="subcellular location">
    <subcellularLocation>
        <location evidence="1">Cell membrane</location>
        <topology evidence="1">Multi-pass membrane protein</topology>
    </subcellularLocation>
</comment>
<dbReference type="InterPro" id="IPR000412">
    <property type="entry name" value="ABC_2_transport"/>
</dbReference>
<dbReference type="STRING" id="946333.A4W93_20125"/>
<evidence type="ECO:0000313" key="7">
    <source>
        <dbReference type="Proteomes" id="UP000193427"/>
    </source>
</evidence>
<dbReference type="RefSeq" id="WP_085752315.1">
    <property type="nucleotide sequence ID" value="NZ_BSPR01000006.1"/>
</dbReference>
<keyword evidence="7" id="KW-1185">Reference proteome</keyword>
<keyword evidence="3" id="KW-0812">Transmembrane</keyword>
<evidence type="ECO:0000256" key="3">
    <source>
        <dbReference type="ARBA" id="ARBA00022692"/>
    </source>
</evidence>
<protein>
    <submittedName>
        <fullName evidence="6">Uncharacterized protein</fullName>
    </submittedName>
</protein>
<name>A0A1W6LCQ1_9BURK</name>
<dbReference type="GO" id="GO:0043190">
    <property type="term" value="C:ATP-binding cassette (ABC) transporter complex"/>
    <property type="evidence" value="ECO:0007669"/>
    <property type="project" value="InterPro"/>
</dbReference>
<dbReference type="InterPro" id="IPR013525">
    <property type="entry name" value="ABC2_TM"/>
</dbReference>
<dbReference type="Pfam" id="PF12698">
    <property type="entry name" value="ABC2_membrane_3"/>
    <property type="match status" value="1"/>
</dbReference>
<accession>A0A1W6LCQ1</accession>
<evidence type="ECO:0000256" key="5">
    <source>
        <dbReference type="ARBA" id="ARBA00023136"/>
    </source>
</evidence>
<dbReference type="KEGG" id="rgu:A4W93_20125"/>
<organism evidence="6 7">
    <name type="scientific">Piscinibacter gummiphilus</name>
    <dbReference type="NCBI Taxonomy" id="946333"/>
    <lineage>
        <taxon>Bacteria</taxon>
        <taxon>Pseudomonadati</taxon>
        <taxon>Pseudomonadota</taxon>
        <taxon>Betaproteobacteria</taxon>
        <taxon>Burkholderiales</taxon>
        <taxon>Sphaerotilaceae</taxon>
        <taxon>Piscinibacter</taxon>
    </lineage>
</organism>
<dbReference type="Proteomes" id="UP000193427">
    <property type="component" value="Chromosome"/>
</dbReference>
<keyword evidence="4" id="KW-1133">Transmembrane helix</keyword>
<gene>
    <name evidence="6" type="ORF">A4W93_20125</name>
</gene>
<sequence>MDRPGFTEALRAVAHRELRALRHDGWLLALVTWWPLLMVVVVAATFSAGLPRDLPLRVADHDRSATSRQLARFIGQAPTLRVDGSPADDSDAFAAVRRGEAVGLLVVPEGFERRLRTGSPNALQLFVNGQLSTAASVMQSDVQVAVTLFSAGAELQIRTAHGEAAATALGAVEPLRPGLVTLFNGAMNYEGFLVPALGAALVQMFAMFTTVVLIGRELREATVSAWLAAAGGRPGAALAGKLAVGMLPLLVIGWGLVGWLVLARGFAVAGSLPLLLAAWGAMVAANAAVGMLVVGLASGLRLGLSAAGFITSPAFTYGGIAFPVAAMPLLAQGWSAALPLTHFLRLQSEQWWMGAPWAVSMGSAAVLAGFAVLPWFAAPALVRRMARPAAWGHS</sequence>
<dbReference type="PRINTS" id="PR00164">
    <property type="entry name" value="ABC2TRNSPORT"/>
</dbReference>
<proteinExistence type="predicted"/>
<dbReference type="PANTHER" id="PTHR30294">
    <property type="entry name" value="MEMBRANE COMPONENT OF ABC TRANSPORTER YHHJ-RELATED"/>
    <property type="match status" value="1"/>
</dbReference>
<keyword evidence="2" id="KW-1003">Cell membrane</keyword>
<dbReference type="AlphaFoldDB" id="A0A1W6LCQ1"/>
<reference evidence="6 7" key="1">
    <citation type="submission" date="2016-04" db="EMBL/GenBank/DDBJ databases">
        <title>Complete genome sequence of natural rubber-degrading, novel Gram-negative bacterium, Rhizobacter gummiphilus strain NS21.</title>
        <authorList>
            <person name="Tabata M."/>
            <person name="Kasai D."/>
            <person name="Fukuda M."/>
        </authorList>
    </citation>
    <scope>NUCLEOTIDE SEQUENCE [LARGE SCALE GENOMIC DNA]</scope>
    <source>
        <strain evidence="6 7">NS21</strain>
    </source>
</reference>